<reference evidence="2" key="1">
    <citation type="journal article" date="2014" name="Int. J. Syst. Evol. Microbiol.">
        <title>Complete genome sequence of Corynebacterium casei LMG S-19264T (=DSM 44701T), isolated from a smear-ripened cheese.</title>
        <authorList>
            <consortium name="US DOE Joint Genome Institute (JGI-PGF)"/>
            <person name="Walter F."/>
            <person name="Albersmeier A."/>
            <person name="Kalinowski J."/>
            <person name="Ruckert C."/>
        </authorList>
    </citation>
    <scope>NUCLEOTIDE SEQUENCE</scope>
    <source>
        <strain evidence="2">JCM 4714</strain>
    </source>
</reference>
<organism evidence="2 3">
    <name type="scientific">Streptomyces alanosinicus</name>
    <dbReference type="NCBI Taxonomy" id="68171"/>
    <lineage>
        <taxon>Bacteria</taxon>
        <taxon>Bacillati</taxon>
        <taxon>Actinomycetota</taxon>
        <taxon>Actinomycetes</taxon>
        <taxon>Kitasatosporales</taxon>
        <taxon>Streptomycetaceae</taxon>
        <taxon>Streptomyces</taxon>
    </lineage>
</organism>
<feature type="region of interest" description="Disordered" evidence="1">
    <location>
        <begin position="1"/>
        <end position="55"/>
    </location>
</feature>
<reference evidence="2" key="2">
    <citation type="submission" date="2020-09" db="EMBL/GenBank/DDBJ databases">
        <authorList>
            <person name="Sun Q."/>
            <person name="Ohkuma M."/>
        </authorList>
    </citation>
    <scope>NUCLEOTIDE SEQUENCE</scope>
    <source>
        <strain evidence="2">JCM 4714</strain>
    </source>
</reference>
<dbReference type="Proteomes" id="UP000655443">
    <property type="component" value="Unassembled WGS sequence"/>
</dbReference>
<proteinExistence type="predicted"/>
<dbReference type="AlphaFoldDB" id="A0A919D1L3"/>
<evidence type="ECO:0000313" key="2">
    <source>
        <dbReference type="EMBL" id="GHE01616.1"/>
    </source>
</evidence>
<protein>
    <submittedName>
        <fullName evidence="2">Uncharacterized protein</fullName>
    </submittedName>
</protein>
<evidence type="ECO:0000256" key="1">
    <source>
        <dbReference type="SAM" id="MobiDB-lite"/>
    </source>
</evidence>
<keyword evidence="3" id="KW-1185">Reference proteome</keyword>
<feature type="compositionally biased region" description="Basic and acidic residues" evidence="1">
    <location>
        <begin position="1"/>
        <end position="11"/>
    </location>
</feature>
<name>A0A919D1L3_9ACTN</name>
<accession>A0A919D1L3</accession>
<evidence type="ECO:0000313" key="3">
    <source>
        <dbReference type="Proteomes" id="UP000655443"/>
    </source>
</evidence>
<dbReference type="EMBL" id="BMVG01000003">
    <property type="protein sequence ID" value="GHE01616.1"/>
    <property type="molecule type" value="Genomic_DNA"/>
</dbReference>
<comment type="caution">
    <text evidence="2">The sequence shown here is derived from an EMBL/GenBank/DDBJ whole genome shotgun (WGS) entry which is preliminary data.</text>
</comment>
<sequence>MTRDGDHRPARVPDGPAPTAQRSSPGPVTGPHGARRAPRGIFTRPGTAPPGATGAVDAARPMQDGCMDLRIFTEPQQGATYDTLLTVAKDAYIHSQENRRHVGHYEDVGLSGYDPNIYRPDFERMLEDARQ</sequence>
<gene>
    <name evidence="2" type="ORF">GCM10010339_21720</name>
</gene>